<feature type="transmembrane region" description="Helical" evidence="5">
    <location>
        <begin position="72"/>
        <end position="91"/>
    </location>
</feature>
<dbReference type="CDD" id="cd07042">
    <property type="entry name" value="STAS_SulP_like_sulfate_transporter"/>
    <property type="match status" value="1"/>
</dbReference>
<feature type="transmembrane region" description="Helical" evidence="5">
    <location>
        <begin position="182"/>
        <end position="200"/>
    </location>
</feature>
<dbReference type="Pfam" id="PF01740">
    <property type="entry name" value="STAS"/>
    <property type="match status" value="1"/>
</dbReference>
<dbReference type="NCBIfam" id="TIGR00815">
    <property type="entry name" value="sulP"/>
    <property type="match status" value="1"/>
</dbReference>
<dbReference type="SUPFAM" id="SSF52091">
    <property type="entry name" value="SpoIIaa-like"/>
    <property type="match status" value="1"/>
</dbReference>
<dbReference type="Pfam" id="PF00916">
    <property type="entry name" value="Sulfate_transp"/>
    <property type="match status" value="1"/>
</dbReference>
<dbReference type="InterPro" id="IPR002645">
    <property type="entry name" value="STAS_dom"/>
</dbReference>
<proteinExistence type="predicted"/>
<feature type="transmembrane region" description="Helical" evidence="5">
    <location>
        <begin position="97"/>
        <end position="116"/>
    </location>
</feature>
<keyword evidence="4 5" id="KW-0472">Membrane</keyword>
<feature type="transmembrane region" description="Helical" evidence="5">
    <location>
        <begin position="220"/>
        <end position="245"/>
    </location>
</feature>
<dbReference type="PROSITE" id="PS50801">
    <property type="entry name" value="STAS"/>
    <property type="match status" value="1"/>
</dbReference>
<evidence type="ECO:0000256" key="2">
    <source>
        <dbReference type="ARBA" id="ARBA00022692"/>
    </source>
</evidence>
<evidence type="ECO:0000259" key="6">
    <source>
        <dbReference type="PROSITE" id="PS50801"/>
    </source>
</evidence>
<evidence type="ECO:0000256" key="4">
    <source>
        <dbReference type="ARBA" id="ARBA00023136"/>
    </source>
</evidence>
<dbReference type="KEGG" id="dvn:HQ394_10905"/>
<protein>
    <submittedName>
        <fullName evidence="7">SulP family inorganic anion transporter</fullName>
    </submittedName>
</protein>
<feature type="transmembrane region" description="Helical" evidence="5">
    <location>
        <begin position="123"/>
        <end position="143"/>
    </location>
</feature>
<keyword evidence="3 5" id="KW-1133">Transmembrane helix</keyword>
<feature type="transmembrane region" description="Helical" evidence="5">
    <location>
        <begin position="402"/>
        <end position="420"/>
    </location>
</feature>
<accession>A0A7H1N1Z9</accession>
<dbReference type="GO" id="GO:0016020">
    <property type="term" value="C:membrane"/>
    <property type="evidence" value="ECO:0007669"/>
    <property type="project" value="UniProtKB-SubCell"/>
</dbReference>
<dbReference type="InterPro" id="IPR011547">
    <property type="entry name" value="SLC26A/SulP_dom"/>
</dbReference>
<dbReference type="InterPro" id="IPR001902">
    <property type="entry name" value="SLC26A/SulP_fam"/>
</dbReference>
<dbReference type="Proteomes" id="UP000516369">
    <property type="component" value="Chromosome"/>
</dbReference>
<feature type="transmembrane region" description="Helical" evidence="5">
    <location>
        <begin position="432"/>
        <end position="462"/>
    </location>
</feature>
<comment type="subcellular location">
    <subcellularLocation>
        <location evidence="1">Membrane</location>
        <topology evidence="1">Multi-pass membrane protein</topology>
    </subcellularLocation>
</comment>
<keyword evidence="8" id="KW-1185">Reference proteome</keyword>
<dbReference type="AlphaFoldDB" id="A0A7H1N1Z9"/>
<evidence type="ECO:0000256" key="5">
    <source>
        <dbReference type="SAM" id="Phobius"/>
    </source>
</evidence>
<evidence type="ECO:0000256" key="3">
    <source>
        <dbReference type="ARBA" id="ARBA00022989"/>
    </source>
</evidence>
<keyword evidence="2 5" id="KW-0812">Transmembrane</keyword>
<gene>
    <name evidence="7" type="ORF">HQ394_10905</name>
</gene>
<dbReference type="Gene3D" id="3.30.750.24">
    <property type="entry name" value="STAS domain"/>
    <property type="match status" value="1"/>
</dbReference>
<name>A0A7H1N1Z9_9PROT</name>
<dbReference type="PANTHER" id="PTHR11814">
    <property type="entry name" value="SULFATE TRANSPORTER"/>
    <property type="match status" value="1"/>
</dbReference>
<sequence>MDGAKGVVMWLGDVAVDRSAGVPPAARMAYAQGRRNTRQCKRGMAMTEWQRVGRYAPGFAALMRYERRNLRFDLLAGLSVASVALPVGIAYAEIARVPAVVGIYAAIFPLFAYAIFGSSRQLITGPDAATCIMAATAIAAIAGGDSQRYASLMVGLTLMTGACYFVAGFLRLGFIANFLSRPILVGYLNGIALMIFVGQVPRLCGFEAAKGGFLAQSIGVVHHLSATHLPTLLVGGGLLLLLILLMRCAPRLPAALVVALVGIVVVKVGGLAALGVATLGPVPSGLPQLQMPLLARDDLLQLARDAAGIMLISFASGVLTAKSFAERSGDPLDANQELIGFAACNLASGLAQGFPVTGADSRTAVNYATGGRTQFAGIVAGLAMLAFLLFLTAPLAHLPLSGLAAIIIVSAFGLFDRTAVHHLALASRRELLFSLATTAGVLVFGVLTGVILAVLLSVVWLLSVISRPNDAVLGRAAGIAGFHDIKDFPEVQTIPGLLIYRFDADLVFFNCDYFRTRLLYQIARSPTPVEWVLIDASPINVVDYTAVRKIDALRRELAARGISLAYARAKQSLRRFFNSDWVSERVSADNNLLFPTVTSGVEAFARRAEQVTGRGQG</sequence>
<organism evidence="7 8">
    <name type="scientific">Defluviicoccus vanus</name>
    <dbReference type="NCBI Taxonomy" id="111831"/>
    <lineage>
        <taxon>Bacteria</taxon>
        <taxon>Pseudomonadati</taxon>
        <taxon>Pseudomonadota</taxon>
        <taxon>Alphaproteobacteria</taxon>
        <taxon>Rhodospirillales</taxon>
        <taxon>Rhodospirillaceae</taxon>
        <taxon>Defluviicoccus</taxon>
    </lineage>
</organism>
<feature type="transmembrane region" description="Helical" evidence="5">
    <location>
        <begin position="375"/>
        <end position="396"/>
    </location>
</feature>
<feature type="domain" description="STAS" evidence="6">
    <location>
        <begin position="487"/>
        <end position="604"/>
    </location>
</feature>
<evidence type="ECO:0000256" key="1">
    <source>
        <dbReference type="ARBA" id="ARBA00004141"/>
    </source>
</evidence>
<feature type="transmembrane region" description="Helical" evidence="5">
    <location>
        <begin position="149"/>
        <end position="170"/>
    </location>
</feature>
<dbReference type="GO" id="GO:0055085">
    <property type="term" value="P:transmembrane transport"/>
    <property type="evidence" value="ECO:0007669"/>
    <property type="project" value="InterPro"/>
</dbReference>
<reference evidence="7 8" key="1">
    <citation type="submission" date="2020-05" db="EMBL/GenBank/DDBJ databases">
        <title>Complete closed genome sequence of Defluviicoccus vanus.</title>
        <authorList>
            <person name="Bessarab I."/>
            <person name="Arumugam K."/>
            <person name="Maszenan A.M."/>
            <person name="Seviour R.J."/>
            <person name="Williams R.B."/>
        </authorList>
    </citation>
    <scope>NUCLEOTIDE SEQUENCE [LARGE SCALE GENOMIC DNA]</scope>
    <source>
        <strain evidence="7 8">Ben 114</strain>
    </source>
</reference>
<evidence type="ECO:0000313" key="7">
    <source>
        <dbReference type="EMBL" id="QNT69735.1"/>
    </source>
</evidence>
<dbReference type="EMBL" id="CP053923">
    <property type="protein sequence ID" value="QNT69735.1"/>
    <property type="molecule type" value="Genomic_DNA"/>
</dbReference>
<dbReference type="InterPro" id="IPR036513">
    <property type="entry name" value="STAS_dom_sf"/>
</dbReference>
<evidence type="ECO:0000313" key="8">
    <source>
        <dbReference type="Proteomes" id="UP000516369"/>
    </source>
</evidence>
<feature type="transmembrane region" description="Helical" evidence="5">
    <location>
        <begin position="252"/>
        <end position="279"/>
    </location>
</feature>
<feature type="transmembrane region" description="Helical" evidence="5">
    <location>
        <begin position="299"/>
        <end position="319"/>
    </location>
</feature>